<feature type="domain" description="Flagellin N-terminal" evidence="1">
    <location>
        <begin position="7"/>
        <end position="81"/>
    </location>
</feature>
<proteinExistence type="predicted"/>
<dbReference type="InterPro" id="IPR001492">
    <property type="entry name" value="Flagellin"/>
</dbReference>
<keyword evidence="2" id="KW-0969">Cilium</keyword>
<dbReference type="PANTHER" id="PTHR42792">
    <property type="entry name" value="FLAGELLIN"/>
    <property type="match status" value="1"/>
</dbReference>
<sequence length="81" mass="8725">GERQLIENGVDLRKSLEKLSSGMRVNRAADGPAALIISEQMRAQIAGLNQAVDNAETGVTMVQTTEAAMTEVTNLLTKIRQ</sequence>
<organism evidence="2 3">
    <name type="scientific">Candidatus Kutchimonas denitrificans</name>
    <dbReference type="NCBI Taxonomy" id="3056748"/>
    <lineage>
        <taxon>Bacteria</taxon>
        <taxon>Pseudomonadati</taxon>
        <taxon>Gemmatimonadota</taxon>
        <taxon>Gemmatimonadia</taxon>
        <taxon>Candidatus Palauibacterales</taxon>
        <taxon>Candidatus Palauibacteraceae</taxon>
        <taxon>Candidatus Kutchimonas</taxon>
    </lineage>
</organism>
<feature type="non-terminal residue" evidence="2">
    <location>
        <position position="1"/>
    </location>
</feature>
<dbReference type="PANTHER" id="PTHR42792:SF2">
    <property type="entry name" value="FLAGELLIN"/>
    <property type="match status" value="1"/>
</dbReference>
<dbReference type="EMBL" id="JAACAK010000104">
    <property type="protein sequence ID" value="NIR75919.1"/>
    <property type="molecule type" value="Genomic_DNA"/>
</dbReference>
<evidence type="ECO:0000313" key="2">
    <source>
        <dbReference type="EMBL" id="NIR75919.1"/>
    </source>
</evidence>
<evidence type="ECO:0000259" key="1">
    <source>
        <dbReference type="Pfam" id="PF00669"/>
    </source>
</evidence>
<keyword evidence="2" id="KW-0966">Cell projection</keyword>
<dbReference type="PRINTS" id="PR00207">
    <property type="entry name" value="FLAGELLIN"/>
</dbReference>
<dbReference type="InterPro" id="IPR001029">
    <property type="entry name" value="Flagellin_N"/>
</dbReference>
<dbReference type="SUPFAM" id="SSF64518">
    <property type="entry name" value="Phase 1 flagellin"/>
    <property type="match status" value="1"/>
</dbReference>
<reference evidence="2 3" key="1">
    <citation type="submission" date="2020-01" db="EMBL/GenBank/DDBJ databases">
        <title>Genomes assembled from Gulf of Kutch pelagic sediment metagenomes.</title>
        <authorList>
            <person name="Chandrashekar M."/>
            <person name="Mahajan M.S."/>
            <person name="Dave K.J."/>
            <person name="Vatsa P."/>
            <person name="Nathani N.M."/>
        </authorList>
    </citation>
    <scope>NUCLEOTIDE SEQUENCE [LARGE SCALE GENOMIC DNA]</scope>
    <source>
        <strain evidence="2">KS3-K002</strain>
    </source>
</reference>
<evidence type="ECO:0000313" key="3">
    <source>
        <dbReference type="Proteomes" id="UP000702544"/>
    </source>
</evidence>
<dbReference type="Gene3D" id="1.20.1330.10">
    <property type="entry name" value="f41 fragment of flagellin, N-terminal domain"/>
    <property type="match status" value="1"/>
</dbReference>
<dbReference type="GO" id="GO:0005198">
    <property type="term" value="F:structural molecule activity"/>
    <property type="evidence" value="ECO:0007669"/>
    <property type="project" value="InterPro"/>
</dbReference>
<dbReference type="AlphaFoldDB" id="A0AAE4Z9T6"/>
<dbReference type="GO" id="GO:0009288">
    <property type="term" value="C:bacterial-type flagellum"/>
    <property type="evidence" value="ECO:0007669"/>
    <property type="project" value="InterPro"/>
</dbReference>
<accession>A0AAE4Z9T6</accession>
<comment type="caution">
    <text evidence="2">The sequence shown here is derived from an EMBL/GenBank/DDBJ whole genome shotgun (WGS) entry which is preliminary data.</text>
</comment>
<name>A0AAE4Z9T6_9BACT</name>
<keyword evidence="2" id="KW-0282">Flagellum</keyword>
<dbReference type="Proteomes" id="UP000702544">
    <property type="component" value="Unassembled WGS sequence"/>
</dbReference>
<dbReference type="Pfam" id="PF00669">
    <property type="entry name" value="Flagellin_N"/>
    <property type="match status" value="1"/>
</dbReference>
<feature type="non-terminal residue" evidence="2">
    <location>
        <position position="81"/>
    </location>
</feature>
<gene>
    <name evidence="2" type="ORF">GWO12_12545</name>
</gene>
<protein>
    <submittedName>
        <fullName evidence="2">Flagellin</fullName>
    </submittedName>
</protein>